<dbReference type="Proteomes" id="UP000712600">
    <property type="component" value="Unassembled WGS sequence"/>
</dbReference>
<sequence>MDAVVVSVMCFMFVKSYKGEISISNAFSVTKILFDPATEHVDNFRNIYGSFRADFTRNILNELGNKGDELAKYVRDWDEERGDKLVKYVTACDEEMLELAKYVSLRRRPRACDEERLELRTAPEKLKMDRGHSIVIAWYWSTTWSSWRHLGAIGVQKKCLKRSLGEHLTGATPSSRYDLPIRATLPERQGRVARALITRRRENESGATSRSDTARIVSKLKVDSLIDRLPSLVRNSITRGLIPISMSSLFS</sequence>
<organism evidence="1 2">
    <name type="scientific">Brassica cretica</name>
    <name type="common">Mustard</name>
    <dbReference type="NCBI Taxonomy" id="69181"/>
    <lineage>
        <taxon>Eukaryota</taxon>
        <taxon>Viridiplantae</taxon>
        <taxon>Streptophyta</taxon>
        <taxon>Embryophyta</taxon>
        <taxon>Tracheophyta</taxon>
        <taxon>Spermatophyta</taxon>
        <taxon>Magnoliopsida</taxon>
        <taxon>eudicotyledons</taxon>
        <taxon>Gunneridae</taxon>
        <taxon>Pentapetalae</taxon>
        <taxon>rosids</taxon>
        <taxon>malvids</taxon>
        <taxon>Brassicales</taxon>
        <taxon>Brassicaceae</taxon>
        <taxon>Brassiceae</taxon>
        <taxon>Brassica</taxon>
    </lineage>
</organism>
<accession>A0A8S9PR96</accession>
<proteinExistence type="predicted"/>
<gene>
    <name evidence="1" type="ORF">F2Q69_00048402</name>
</gene>
<name>A0A8S9PR96_BRACR</name>
<comment type="caution">
    <text evidence="1">The sequence shown here is derived from an EMBL/GenBank/DDBJ whole genome shotgun (WGS) entry which is preliminary data.</text>
</comment>
<evidence type="ECO:0000313" key="1">
    <source>
        <dbReference type="EMBL" id="KAF3523734.1"/>
    </source>
</evidence>
<reference evidence="1" key="1">
    <citation type="submission" date="2019-12" db="EMBL/GenBank/DDBJ databases">
        <title>Genome sequencing and annotation of Brassica cretica.</title>
        <authorList>
            <person name="Studholme D.J."/>
            <person name="Sarris P."/>
        </authorList>
    </citation>
    <scope>NUCLEOTIDE SEQUENCE</scope>
    <source>
        <strain evidence="1">PFS-109/04</strain>
        <tissue evidence="1">Leaf</tissue>
    </source>
</reference>
<dbReference type="EMBL" id="QGKX02001347">
    <property type="protein sequence ID" value="KAF3523734.1"/>
    <property type="molecule type" value="Genomic_DNA"/>
</dbReference>
<protein>
    <submittedName>
        <fullName evidence="1">Uncharacterized protein</fullName>
    </submittedName>
</protein>
<evidence type="ECO:0000313" key="2">
    <source>
        <dbReference type="Proteomes" id="UP000712600"/>
    </source>
</evidence>
<dbReference type="AlphaFoldDB" id="A0A8S9PR96"/>